<protein>
    <submittedName>
        <fullName evidence="1">Uncharacterized protein</fullName>
    </submittedName>
</protein>
<accession>A0A2K3KTV1</accession>
<evidence type="ECO:0000313" key="2">
    <source>
        <dbReference type="Proteomes" id="UP000236291"/>
    </source>
</evidence>
<organism evidence="1 2">
    <name type="scientific">Trifolium pratense</name>
    <name type="common">Red clover</name>
    <dbReference type="NCBI Taxonomy" id="57577"/>
    <lineage>
        <taxon>Eukaryota</taxon>
        <taxon>Viridiplantae</taxon>
        <taxon>Streptophyta</taxon>
        <taxon>Embryophyta</taxon>
        <taxon>Tracheophyta</taxon>
        <taxon>Spermatophyta</taxon>
        <taxon>Magnoliopsida</taxon>
        <taxon>eudicotyledons</taxon>
        <taxon>Gunneridae</taxon>
        <taxon>Pentapetalae</taxon>
        <taxon>rosids</taxon>
        <taxon>fabids</taxon>
        <taxon>Fabales</taxon>
        <taxon>Fabaceae</taxon>
        <taxon>Papilionoideae</taxon>
        <taxon>50 kb inversion clade</taxon>
        <taxon>NPAAA clade</taxon>
        <taxon>Hologalegina</taxon>
        <taxon>IRL clade</taxon>
        <taxon>Trifolieae</taxon>
        <taxon>Trifolium</taxon>
    </lineage>
</organism>
<comment type="caution">
    <text evidence="1">The sequence shown here is derived from an EMBL/GenBank/DDBJ whole genome shotgun (WGS) entry which is preliminary data.</text>
</comment>
<name>A0A2K3KTV1_TRIPR</name>
<dbReference type="Proteomes" id="UP000236291">
    <property type="component" value="Unassembled WGS sequence"/>
</dbReference>
<gene>
    <name evidence="1" type="ORF">L195_g064555</name>
</gene>
<proteinExistence type="predicted"/>
<dbReference type="EMBL" id="ASHM01255921">
    <property type="protein sequence ID" value="PNX69710.1"/>
    <property type="molecule type" value="Genomic_DNA"/>
</dbReference>
<dbReference type="AlphaFoldDB" id="A0A2K3KTV1"/>
<reference evidence="1 2" key="2">
    <citation type="journal article" date="2017" name="Front. Plant Sci.">
        <title>Gene Classification and Mining of Molecular Markers Useful in Red Clover (Trifolium pratense) Breeding.</title>
        <authorList>
            <person name="Istvanek J."/>
            <person name="Dluhosova J."/>
            <person name="Dluhos P."/>
            <person name="Patkova L."/>
            <person name="Nedelnik J."/>
            <person name="Repkova J."/>
        </authorList>
    </citation>
    <scope>NUCLEOTIDE SEQUENCE [LARGE SCALE GENOMIC DNA]</scope>
    <source>
        <strain evidence="2">cv. Tatra</strain>
        <tissue evidence="1">Young leaves</tissue>
    </source>
</reference>
<sequence>MSVILHLQVGSGGDSDQVCYGRPADDALIEAEAVHDQEFDPD</sequence>
<reference evidence="1 2" key="1">
    <citation type="journal article" date="2014" name="Am. J. Bot.">
        <title>Genome assembly and annotation for red clover (Trifolium pratense; Fabaceae).</title>
        <authorList>
            <person name="Istvanek J."/>
            <person name="Jaros M."/>
            <person name="Krenek A."/>
            <person name="Repkova J."/>
        </authorList>
    </citation>
    <scope>NUCLEOTIDE SEQUENCE [LARGE SCALE GENOMIC DNA]</scope>
    <source>
        <strain evidence="2">cv. Tatra</strain>
        <tissue evidence="1">Young leaves</tissue>
    </source>
</reference>
<evidence type="ECO:0000313" key="1">
    <source>
        <dbReference type="EMBL" id="PNX69710.1"/>
    </source>
</evidence>